<organism evidence="1 2">
    <name type="scientific">Psychrobacillus faecigallinarum</name>
    <dbReference type="NCBI Taxonomy" id="2762235"/>
    <lineage>
        <taxon>Bacteria</taxon>
        <taxon>Bacillati</taxon>
        <taxon>Bacillota</taxon>
        <taxon>Bacilli</taxon>
        <taxon>Bacillales</taxon>
        <taxon>Bacillaceae</taxon>
        <taxon>Psychrobacillus</taxon>
    </lineage>
</organism>
<protein>
    <submittedName>
        <fullName evidence="1">ArpU family transcriptional regulator</fullName>
    </submittedName>
</protein>
<sequence>MNIQQIDSRKTKKAVERAFAEFRRYLLQSSLDKMPTITAQYSLVPPSGSFSGSSTENSAVKNIDYERKRKLVMEKIIHAVNKLSYKERSIITMKYFGEEEVYDYEVYTDLHLSHRQYYRIKSAAFQKLAIVLNLVVWKEQEILIKDIDLKDSEIIEWHF</sequence>
<dbReference type="Proteomes" id="UP000640786">
    <property type="component" value="Unassembled WGS sequence"/>
</dbReference>
<evidence type="ECO:0000313" key="1">
    <source>
        <dbReference type="EMBL" id="MBD7945106.1"/>
    </source>
</evidence>
<dbReference type="RefSeq" id="WP_191697417.1">
    <property type="nucleotide sequence ID" value="NZ_JACSQO010000007.1"/>
</dbReference>
<evidence type="ECO:0000313" key="2">
    <source>
        <dbReference type="Proteomes" id="UP000640786"/>
    </source>
</evidence>
<accession>A0ABR8RBC2</accession>
<gene>
    <name evidence="1" type="ORF">H9650_13350</name>
</gene>
<comment type="caution">
    <text evidence="1">The sequence shown here is derived from an EMBL/GenBank/DDBJ whole genome shotgun (WGS) entry which is preliminary data.</text>
</comment>
<keyword evidence="2" id="KW-1185">Reference proteome</keyword>
<dbReference type="InterPro" id="IPR006524">
    <property type="entry name" value="ArpU-like"/>
</dbReference>
<proteinExistence type="predicted"/>
<dbReference type="EMBL" id="JACSQO010000007">
    <property type="protein sequence ID" value="MBD7945106.1"/>
    <property type="molecule type" value="Genomic_DNA"/>
</dbReference>
<name>A0ABR8RBC2_9BACI</name>
<dbReference type="NCBIfam" id="TIGR01637">
    <property type="entry name" value="phage_arpU"/>
    <property type="match status" value="1"/>
</dbReference>
<reference evidence="1 2" key="1">
    <citation type="submission" date="2020-08" db="EMBL/GenBank/DDBJ databases">
        <title>A Genomic Blueprint of the Chicken Gut Microbiome.</title>
        <authorList>
            <person name="Gilroy R."/>
            <person name="Ravi A."/>
            <person name="Getino M."/>
            <person name="Pursley I."/>
            <person name="Horton D.L."/>
            <person name="Alikhan N.-F."/>
            <person name="Baker D."/>
            <person name="Gharbi K."/>
            <person name="Hall N."/>
            <person name="Watson M."/>
            <person name="Adriaenssens E.M."/>
            <person name="Foster-Nyarko E."/>
            <person name="Jarju S."/>
            <person name="Secka A."/>
            <person name="Antonio M."/>
            <person name="Oren A."/>
            <person name="Chaudhuri R."/>
            <person name="La Ragione R.M."/>
            <person name="Hildebrand F."/>
            <person name="Pallen M.J."/>
        </authorList>
    </citation>
    <scope>NUCLEOTIDE SEQUENCE [LARGE SCALE GENOMIC DNA]</scope>
    <source>
        <strain evidence="1 2">Sa2BUA9</strain>
    </source>
</reference>